<dbReference type="AlphaFoldDB" id="A0A9Q9D915"/>
<evidence type="ECO:0000256" key="3">
    <source>
        <dbReference type="ARBA" id="ARBA00023125"/>
    </source>
</evidence>
<dbReference type="InterPro" id="IPR036388">
    <property type="entry name" value="WH-like_DNA-bd_sf"/>
</dbReference>
<evidence type="ECO:0000259" key="5">
    <source>
        <dbReference type="PROSITE" id="PS50931"/>
    </source>
</evidence>
<keyword evidence="4" id="KW-0804">Transcription</keyword>
<dbReference type="InterPro" id="IPR000847">
    <property type="entry name" value="LysR_HTH_N"/>
</dbReference>
<sequence length="293" mass="31531">MVEAMPLPLDSDLLRTFLAVVDTSSVTRAADIVGRTQSAVSMQIRKLEDVLGDALFERHSRGVVLTPQGLRLVDNARRIVTLLDDTAAALRQPALDGAVRIGLPEEYINSTLPKALGSFAAIHPGVEVTVQQGASMTNVAALEAGEIDLAVVFEPGGKTRNEVLMMDPTVWVTSEQHRTDERRPVPIATYTYLEGGWCDDLAQRNLRKCRIDNRVAYVSRTSGGLMAAVVSGLAIAPLARSSIPAGCRELTADDGYTVIDHSNVVLRISKAGNGKDRIVEAMADAIRRAFAGE</sequence>
<evidence type="ECO:0000256" key="4">
    <source>
        <dbReference type="ARBA" id="ARBA00023163"/>
    </source>
</evidence>
<keyword evidence="9" id="KW-1185">Reference proteome</keyword>
<dbReference type="Proteomes" id="UP001214094">
    <property type="component" value="Chromosome"/>
</dbReference>
<accession>A0A9Q9D915</accession>
<dbReference type="PANTHER" id="PTHR30579">
    <property type="entry name" value="TRANSCRIPTIONAL REGULATOR"/>
    <property type="match status" value="1"/>
</dbReference>
<dbReference type="GeneID" id="29518464"/>
<dbReference type="GO" id="GO:0003677">
    <property type="term" value="F:DNA binding"/>
    <property type="evidence" value="ECO:0007669"/>
    <property type="project" value="UniProtKB-KW"/>
</dbReference>
<evidence type="ECO:0000313" key="6">
    <source>
        <dbReference type="EMBL" id="USJ22537.1"/>
    </source>
</evidence>
<comment type="similarity">
    <text evidence="1">Belongs to the LysR transcriptional regulatory family.</text>
</comment>
<evidence type="ECO:0000313" key="8">
    <source>
        <dbReference type="Proteomes" id="UP001055460"/>
    </source>
</evidence>
<proteinExistence type="inferred from homology"/>
<dbReference type="RefSeq" id="WP_234798711.1">
    <property type="nucleotide sequence ID" value="NZ_CAXURO020000001.1"/>
</dbReference>
<feature type="domain" description="HTH lysR-type" evidence="5">
    <location>
        <begin position="9"/>
        <end position="66"/>
    </location>
</feature>
<dbReference type="Pfam" id="PF03466">
    <property type="entry name" value="LysR_substrate"/>
    <property type="match status" value="1"/>
</dbReference>
<dbReference type="Pfam" id="PF00126">
    <property type="entry name" value="HTH_1"/>
    <property type="match status" value="1"/>
</dbReference>
<reference evidence="6" key="1">
    <citation type="submission" date="2022-06" db="EMBL/GenBank/DDBJ databases">
        <title>Physiological and biochemical characterization and genomic elucidation of a strain of the genus Ensifer adhaerens M8 that combines arsenic oxidation and chromium reduction.</title>
        <authorList>
            <person name="Li X."/>
            <person name="Yu c."/>
        </authorList>
    </citation>
    <scope>NUCLEOTIDE SEQUENCE</scope>
    <source>
        <strain evidence="6">M8</strain>
    </source>
</reference>
<evidence type="ECO:0000313" key="9">
    <source>
        <dbReference type="Proteomes" id="UP001214094"/>
    </source>
</evidence>
<gene>
    <name evidence="6" type="ORF">NE863_14680</name>
    <name evidence="7" type="ORF">P4B07_15180</name>
</gene>
<organism evidence="6 8">
    <name type="scientific">Ensifer adhaerens</name>
    <name type="common">Sinorhizobium morelense</name>
    <dbReference type="NCBI Taxonomy" id="106592"/>
    <lineage>
        <taxon>Bacteria</taxon>
        <taxon>Pseudomonadati</taxon>
        <taxon>Pseudomonadota</taxon>
        <taxon>Alphaproteobacteria</taxon>
        <taxon>Hyphomicrobiales</taxon>
        <taxon>Rhizobiaceae</taxon>
        <taxon>Sinorhizobium/Ensifer group</taxon>
        <taxon>Ensifer</taxon>
    </lineage>
</organism>
<evidence type="ECO:0000256" key="1">
    <source>
        <dbReference type="ARBA" id="ARBA00009437"/>
    </source>
</evidence>
<name>A0A9Q9D915_ENSAD</name>
<dbReference type="SUPFAM" id="SSF53850">
    <property type="entry name" value="Periplasmic binding protein-like II"/>
    <property type="match status" value="1"/>
</dbReference>
<dbReference type="Proteomes" id="UP001055460">
    <property type="component" value="Chromosome"/>
</dbReference>
<dbReference type="PRINTS" id="PR00039">
    <property type="entry name" value="HTHLYSR"/>
</dbReference>
<dbReference type="EMBL" id="CP098807">
    <property type="protein sequence ID" value="USJ22537.1"/>
    <property type="molecule type" value="Genomic_DNA"/>
</dbReference>
<dbReference type="PROSITE" id="PS50931">
    <property type="entry name" value="HTH_LYSR"/>
    <property type="match status" value="1"/>
</dbReference>
<reference evidence="7 9" key="2">
    <citation type="submission" date="2023-03" db="EMBL/GenBank/DDBJ databases">
        <title>Comparative genome and transcriptome analysis combination mining strategies for increasing vitamin B12 production of Ensifer adhaerens strain.</title>
        <authorList>
            <person name="Yongheng L."/>
        </authorList>
    </citation>
    <scope>NUCLEOTIDE SEQUENCE [LARGE SCALE GENOMIC DNA]</scope>
    <source>
        <strain evidence="7 9">Casida A-T305</strain>
    </source>
</reference>
<dbReference type="SUPFAM" id="SSF46785">
    <property type="entry name" value="Winged helix' DNA-binding domain"/>
    <property type="match status" value="1"/>
</dbReference>
<evidence type="ECO:0000256" key="2">
    <source>
        <dbReference type="ARBA" id="ARBA00023015"/>
    </source>
</evidence>
<keyword evidence="2" id="KW-0805">Transcription regulation</keyword>
<dbReference type="GO" id="GO:0003700">
    <property type="term" value="F:DNA-binding transcription factor activity"/>
    <property type="evidence" value="ECO:0007669"/>
    <property type="project" value="InterPro"/>
</dbReference>
<dbReference type="Gene3D" id="1.10.10.10">
    <property type="entry name" value="Winged helix-like DNA-binding domain superfamily/Winged helix DNA-binding domain"/>
    <property type="match status" value="1"/>
</dbReference>
<dbReference type="Gene3D" id="3.40.190.10">
    <property type="entry name" value="Periplasmic binding protein-like II"/>
    <property type="match status" value="2"/>
</dbReference>
<evidence type="ECO:0000313" key="7">
    <source>
        <dbReference type="EMBL" id="WFP89894.1"/>
    </source>
</evidence>
<dbReference type="EMBL" id="CP121308">
    <property type="protein sequence ID" value="WFP89894.1"/>
    <property type="molecule type" value="Genomic_DNA"/>
</dbReference>
<keyword evidence="3" id="KW-0238">DNA-binding</keyword>
<dbReference type="PANTHER" id="PTHR30579:SF7">
    <property type="entry name" value="HTH-TYPE TRANSCRIPTIONAL REGULATOR LRHA-RELATED"/>
    <property type="match status" value="1"/>
</dbReference>
<protein>
    <submittedName>
        <fullName evidence="6">LysR family transcriptional regulator</fullName>
    </submittedName>
</protein>
<dbReference type="InterPro" id="IPR036390">
    <property type="entry name" value="WH_DNA-bd_sf"/>
</dbReference>
<dbReference type="InterPro" id="IPR005119">
    <property type="entry name" value="LysR_subst-bd"/>
</dbReference>
<dbReference type="FunFam" id="1.10.10.10:FF:000001">
    <property type="entry name" value="LysR family transcriptional regulator"/>
    <property type="match status" value="1"/>
</dbReference>
<dbReference type="InterPro" id="IPR050176">
    <property type="entry name" value="LTTR"/>
</dbReference>